<gene>
    <name evidence="3" type="ORF">HLUCCX14_02435</name>
</gene>
<evidence type="ECO:0000256" key="2">
    <source>
        <dbReference type="ARBA" id="ARBA00023002"/>
    </source>
</evidence>
<dbReference type="STRING" id="1305731.GCA_000934705_01385"/>
<dbReference type="Gene3D" id="3.40.50.720">
    <property type="entry name" value="NAD(P)-binding Rossmann-like Domain"/>
    <property type="match status" value="1"/>
</dbReference>
<protein>
    <submittedName>
        <fullName evidence="3">Putative short-chain dehydrogenase</fullName>
    </submittedName>
</protein>
<sequence length="245" mass="27210">MKHIVIVGATSAMAEHCARIWAEREDCLFSLIARDQDRCTRIQKDLETRNPNTQCRLHQVNFIDPAAISELITRVSAIPVDIALIAHGTLPDQQACEEDLSLCEHTLTINGTSPVMFAEAFAKQMAPLDHGHIALIGSVAGDRGRKSNYVYGAAKGLVTRYAQGLQHRFAKSGVRVTLVKPGPTKTPMTQAMPNADSFADVREVAQQILKAIDSRRETAYVPIKWALIMMIIRHLPRTVFNRMNI</sequence>
<dbReference type="AlphaFoldDB" id="A0A0N8KLB0"/>
<dbReference type="SUPFAM" id="SSF51735">
    <property type="entry name" value="NAD(P)-binding Rossmann-fold domains"/>
    <property type="match status" value="1"/>
</dbReference>
<reference evidence="3 4" key="1">
    <citation type="submission" date="2015-09" db="EMBL/GenBank/DDBJ databases">
        <title>Identification and resolution of microdiversity through metagenomic sequencing of parallel consortia.</title>
        <authorList>
            <person name="Nelson W.C."/>
            <person name="Romine M.F."/>
            <person name="Lindemann S.R."/>
        </authorList>
    </citation>
    <scope>NUCLEOTIDE SEQUENCE [LARGE SCALE GENOMIC DNA]</scope>
    <source>
        <strain evidence="3">HL-55</strain>
    </source>
</reference>
<dbReference type="PRINTS" id="PR00081">
    <property type="entry name" value="GDHRDH"/>
</dbReference>
<evidence type="ECO:0000256" key="1">
    <source>
        <dbReference type="ARBA" id="ARBA00006484"/>
    </source>
</evidence>
<dbReference type="OrthoDB" id="335726at2"/>
<accession>A0A0N8KLB0</accession>
<dbReference type="GO" id="GO:0016491">
    <property type="term" value="F:oxidoreductase activity"/>
    <property type="evidence" value="ECO:0007669"/>
    <property type="project" value="UniProtKB-KW"/>
</dbReference>
<dbReference type="PANTHER" id="PTHR44196:SF1">
    <property type="entry name" value="DEHYDROGENASE_REDUCTASE SDR FAMILY MEMBER 7B"/>
    <property type="match status" value="1"/>
</dbReference>
<name>A0A0N8KLB0_9GAMM</name>
<dbReference type="PANTHER" id="PTHR44196">
    <property type="entry name" value="DEHYDROGENASE/REDUCTASE SDR FAMILY MEMBER 7B"/>
    <property type="match status" value="1"/>
</dbReference>
<dbReference type="InterPro" id="IPR002347">
    <property type="entry name" value="SDR_fam"/>
</dbReference>
<dbReference type="Proteomes" id="UP000050416">
    <property type="component" value="Unassembled WGS sequence"/>
</dbReference>
<evidence type="ECO:0000313" key="3">
    <source>
        <dbReference type="EMBL" id="KPQ30434.1"/>
    </source>
</evidence>
<proteinExistence type="inferred from homology"/>
<comment type="caution">
    <text evidence="3">The sequence shown here is derived from an EMBL/GenBank/DDBJ whole genome shotgun (WGS) entry which is preliminary data.</text>
</comment>
<dbReference type="InterPro" id="IPR036291">
    <property type="entry name" value="NAD(P)-bd_dom_sf"/>
</dbReference>
<dbReference type="GO" id="GO:0016020">
    <property type="term" value="C:membrane"/>
    <property type="evidence" value="ECO:0007669"/>
    <property type="project" value="TreeGrafter"/>
</dbReference>
<evidence type="ECO:0000313" key="4">
    <source>
        <dbReference type="Proteomes" id="UP000050416"/>
    </source>
</evidence>
<organism evidence="3 4">
    <name type="scientific">Marinobacter excellens HL-55</name>
    <dbReference type="NCBI Taxonomy" id="1305731"/>
    <lineage>
        <taxon>Bacteria</taxon>
        <taxon>Pseudomonadati</taxon>
        <taxon>Pseudomonadota</taxon>
        <taxon>Gammaproteobacteria</taxon>
        <taxon>Pseudomonadales</taxon>
        <taxon>Marinobacteraceae</taxon>
        <taxon>Marinobacter</taxon>
    </lineage>
</organism>
<dbReference type="EMBL" id="LJZQ01000002">
    <property type="protein sequence ID" value="KPQ30434.1"/>
    <property type="molecule type" value="Genomic_DNA"/>
</dbReference>
<keyword evidence="2" id="KW-0560">Oxidoreductase</keyword>
<dbReference type="Pfam" id="PF00106">
    <property type="entry name" value="adh_short"/>
    <property type="match status" value="1"/>
</dbReference>
<comment type="similarity">
    <text evidence="1">Belongs to the short-chain dehydrogenases/reductases (SDR) family.</text>
</comment>
<dbReference type="PATRIC" id="fig|1305731.5.peg.3275"/>